<dbReference type="EMBL" id="JRQD01000001">
    <property type="protein sequence ID" value="KGM08207.1"/>
    <property type="molecule type" value="Genomic_DNA"/>
</dbReference>
<sequence>MKHSLFNWVNISSAPILEHRHLAEKNTQSLPLKIMKSQQYDWHQLIDAMH</sequence>
<name>A0A0A0BKN5_9GAMM</name>
<comment type="caution">
    <text evidence="1">The sequence shown here is derived from an EMBL/GenBank/DDBJ whole genome shotgun (WGS) entry which is preliminary data.</text>
</comment>
<dbReference type="Proteomes" id="UP000029999">
    <property type="component" value="Unassembled WGS sequence"/>
</dbReference>
<proteinExistence type="predicted"/>
<reference evidence="1 2" key="1">
    <citation type="submission" date="2014-09" db="EMBL/GenBank/DDBJ databases">
        <authorList>
            <person name="Grob C."/>
            <person name="Taubert M."/>
            <person name="Howat A.M."/>
            <person name="Burns O.J."/>
            <person name="Dixon J.L."/>
            <person name="Chen Y."/>
            <person name="Murrell J.C."/>
        </authorList>
    </citation>
    <scope>NUCLEOTIDE SEQUENCE [LARGE SCALE GENOMIC DNA]</scope>
    <source>
        <strain evidence="1">L4</strain>
    </source>
</reference>
<dbReference type="AlphaFoldDB" id="A0A0A0BKN5"/>
<accession>A0A0A0BKN5</accession>
<gene>
    <name evidence="1" type="ORF">LP43_0630</name>
</gene>
<evidence type="ECO:0000313" key="2">
    <source>
        <dbReference type="Proteomes" id="UP000029999"/>
    </source>
</evidence>
<organism evidence="1 2">
    <name type="scientific">Methylophaga thiooxydans</name>
    <dbReference type="NCBI Taxonomy" id="392484"/>
    <lineage>
        <taxon>Bacteria</taxon>
        <taxon>Pseudomonadati</taxon>
        <taxon>Pseudomonadota</taxon>
        <taxon>Gammaproteobacteria</taxon>
        <taxon>Thiotrichales</taxon>
        <taxon>Piscirickettsiaceae</taxon>
        <taxon>Methylophaga</taxon>
    </lineage>
</organism>
<dbReference type="RefSeq" id="WP_281085121.1">
    <property type="nucleotide sequence ID" value="NZ_JRQD01000001.1"/>
</dbReference>
<dbReference type="STRING" id="392484.LP43_0630"/>
<protein>
    <submittedName>
        <fullName evidence="1">Uncharacterized protein</fullName>
    </submittedName>
</protein>
<evidence type="ECO:0000313" key="1">
    <source>
        <dbReference type="EMBL" id="KGM08207.1"/>
    </source>
</evidence>